<evidence type="ECO:0008006" key="3">
    <source>
        <dbReference type="Google" id="ProtNLM"/>
    </source>
</evidence>
<dbReference type="RefSeq" id="WP_221007174.1">
    <property type="nucleotide sequence ID" value="NZ_CP081150.1"/>
</dbReference>
<keyword evidence="2" id="KW-1185">Reference proteome</keyword>
<accession>A0ABX8ZCQ4</accession>
<proteinExistence type="predicted"/>
<gene>
    <name evidence="1" type="ORF">K4H28_04365</name>
</gene>
<dbReference type="EMBL" id="CP081150">
    <property type="protein sequence ID" value="QZA78649.1"/>
    <property type="molecule type" value="Genomic_DNA"/>
</dbReference>
<sequence>MAGSKAKAAALRDLKEGREKGLFMPLPMVVITSEEFAALSPYAVKLIFDLASQWHPNRNGYLSAAWTLMQPRGWRSKATLAKALKELEDKGWLIRTRHGGRNQCSLFAFSFYKIDDHQKGKPLDVRPTKVPLSYWRNETGLIINTNATPRAGAIA</sequence>
<protein>
    <recommendedName>
        <fullName evidence="3">Helix-turn-helix domain-containing protein</fullName>
    </recommendedName>
</protein>
<dbReference type="Proteomes" id="UP000825679">
    <property type="component" value="Chromosome"/>
</dbReference>
<evidence type="ECO:0000313" key="2">
    <source>
        <dbReference type="Proteomes" id="UP000825679"/>
    </source>
</evidence>
<organism evidence="1 2">
    <name type="scientific">Deefgea tanakiae</name>
    <dbReference type="NCBI Taxonomy" id="2865840"/>
    <lineage>
        <taxon>Bacteria</taxon>
        <taxon>Pseudomonadati</taxon>
        <taxon>Pseudomonadota</taxon>
        <taxon>Betaproteobacteria</taxon>
        <taxon>Neisseriales</taxon>
        <taxon>Chitinibacteraceae</taxon>
        <taxon>Deefgea</taxon>
    </lineage>
</organism>
<evidence type="ECO:0000313" key="1">
    <source>
        <dbReference type="EMBL" id="QZA78649.1"/>
    </source>
</evidence>
<name>A0ABX8ZCQ4_9NEIS</name>
<reference evidence="1 2" key="1">
    <citation type="submission" date="2021-08" db="EMBL/GenBank/DDBJ databases">
        <title>complete genome sequencing of Deefgea sp. D25.</title>
        <authorList>
            <person name="Bae J.-W."/>
            <person name="Gim D.-H."/>
        </authorList>
    </citation>
    <scope>NUCLEOTIDE SEQUENCE [LARGE SCALE GENOMIC DNA]</scope>
    <source>
        <strain evidence="1 2">D25</strain>
    </source>
</reference>